<accession>A0A381TK11</accession>
<feature type="non-terminal residue" evidence="1">
    <location>
        <position position="1"/>
    </location>
</feature>
<sequence length="75" mass="8654">VIFSQGESLYWEVADPIVNSEFIEAYINKLIETDKYEDNTIQASHSIIIHMALMPDAVELKKLKAKNYQMGEYQS</sequence>
<protein>
    <submittedName>
        <fullName evidence="1">Uncharacterized protein</fullName>
    </submittedName>
</protein>
<gene>
    <name evidence="1" type="ORF">METZ01_LOCUS68732</name>
</gene>
<organism evidence="1">
    <name type="scientific">marine metagenome</name>
    <dbReference type="NCBI Taxonomy" id="408172"/>
    <lineage>
        <taxon>unclassified sequences</taxon>
        <taxon>metagenomes</taxon>
        <taxon>ecological metagenomes</taxon>
    </lineage>
</organism>
<reference evidence="1" key="1">
    <citation type="submission" date="2018-05" db="EMBL/GenBank/DDBJ databases">
        <authorList>
            <person name="Lanie J.A."/>
            <person name="Ng W.-L."/>
            <person name="Kazmierczak K.M."/>
            <person name="Andrzejewski T.M."/>
            <person name="Davidsen T.M."/>
            <person name="Wayne K.J."/>
            <person name="Tettelin H."/>
            <person name="Glass J.I."/>
            <person name="Rusch D."/>
            <person name="Podicherti R."/>
            <person name="Tsui H.-C.T."/>
            <person name="Winkler M.E."/>
        </authorList>
    </citation>
    <scope>NUCLEOTIDE SEQUENCE</scope>
</reference>
<proteinExistence type="predicted"/>
<evidence type="ECO:0000313" key="1">
    <source>
        <dbReference type="EMBL" id="SVA15878.1"/>
    </source>
</evidence>
<dbReference type="AlphaFoldDB" id="A0A381TK11"/>
<dbReference type="EMBL" id="UINC01004649">
    <property type="protein sequence ID" value="SVA15878.1"/>
    <property type="molecule type" value="Genomic_DNA"/>
</dbReference>
<name>A0A381TK11_9ZZZZ</name>
<feature type="non-terminal residue" evidence="1">
    <location>
        <position position="75"/>
    </location>
</feature>